<feature type="region of interest" description="Disordered" evidence="2">
    <location>
        <begin position="508"/>
        <end position="535"/>
    </location>
</feature>
<gene>
    <name evidence="3" type="ORF">TcWFU_003999</name>
</gene>
<dbReference type="PANTHER" id="PTHR12353:SF1">
    <property type="entry name" value="DISKS LARGE-ASSOCIATED PROTEIN 5"/>
    <property type="match status" value="1"/>
</dbReference>
<name>A0ABR4QQA6_9CEST</name>
<feature type="region of interest" description="Disordered" evidence="2">
    <location>
        <begin position="261"/>
        <end position="285"/>
    </location>
</feature>
<feature type="compositionally biased region" description="Basic residues" evidence="2">
    <location>
        <begin position="779"/>
        <end position="788"/>
    </location>
</feature>
<feature type="region of interest" description="Disordered" evidence="2">
    <location>
        <begin position="753"/>
        <end position="801"/>
    </location>
</feature>
<comment type="similarity">
    <text evidence="1">Belongs to the SAPAP family.</text>
</comment>
<dbReference type="InterPro" id="IPR005026">
    <property type="entry name" value="SAPAP"/>
</dbReference>
<dbReference type="GO" id="GO:0016301">
    <property type="term" value="F:kinase activity"/>
    <property type="evidence" value="ECO:0007669"/>
    <property type="project" value="UniProtKB-KW"/>
</dbReference>
<feature type="region of interest" description="Disordered" evidence="2">
    <location>
        <begin position="594"/>
        <end position="639"/>
    </location>
</feature>
<keyword evidence="4" id="KW-1185">Reference proteome</keyword>
<dbReference type="EMBL" id="JAKROA010000001">
    <property type="protein sequence ID" value="KAL5111882.1"/>
    <property type="molecule type" value="Genomic_DNA"/>
</dbReference>
<accession>A0ABR4QQA6</accession>
<dbReference type="Proteomes" id="UP001651158">
    <property type="component" value="Unassembled WGS sequence"/>
</dbReference>
<feature type="region of interest" description="Disordered" evidence="2">
    <location>
        <begin position="677"/>
        <end position="699"/>
    </location>
</feature>
<sequence>MHQGKAYAAAFNLDVIVKVTSMPRTHASVIPRTPGGVHLKFSDISADEIEFDDEIAVKSSVFRGGAGSHPKELGTSFSKKGGSVSRNPPKFILRKSTDLRKIKKIDDKIEAILASPMIEVRRRPLRQSKLFASDCRLHIIALISIVDYERTPIRVPSSKDLAAVSSRRMSAIVMSKFASFAHSLSFSEGSRVPVCPAAPNRRRTTGNPRTPLRCSACLEFGSPKYKNTPASPIGEVLSHDGLEVMDIDDVNDCENIPPLEKAEEFPHDGQPASSSQMGESQLVSSKEPTSVSEFRVLVRMEASRLSSAKAAWEDVMAEEGESIPETAVSSIRVAVGKCGLLLTKKFPFFSSLVDLTENSLRQQQDEVDVTPQQRASINDLLGMWAIISQQIADIDKSFERLRRWREVSGWALSTPPVTPARPTAAPAIEKRKGVGCTRLPRPVKAYDPDALVATAAPKFRPKGKPKRLLSSSSKSKASKMLVFGPVRHSNFSQFKTRMLGRKKLEVKGEVEDASQFNSQKRGSLATTSKRNRSPQMSVVEIQGLNTMVKEGNTPSKISRRGGSTKLVAPLAPSANESASLDKFLKASSGRKELQLSSSLEGDITSQHRRQSKTPGLSRGTKISVDSIPQVPTDASANTTEMKVAGDSFVVPRSRPRRRVCKENVNISTPQSAVTINASRRFSPSSRPATGTPRPHLSRYPRVAREISFEHSPVSKSLMAAASCGNSMAGTLSANLTDGDKKSAHFPAFALASTSDGFGNSRRPRPTTPHASDLVGSSRRVSRRTRRQRSSTSLPPGTAISP</sequence>
<keyword evidence="3" id="KW-0418">Kinase</keyword>
<organism evidence="3 4">
    <name type="scientific">Taenia crassiceps</name>
    <dbReference type="NCBI Taxonomy" id="6207"/>
    <lineage>
        <taxon>Eukaryota</taxon>
        <taxon>Metazoa</taxon>
        <taxon>Spiralia</taxon>
        <taxon>Lophotrochozoa</taxon>
        <taxon>Platyhelminthes</taxon>
        <taxon>Cestoda</taxon>
        <taxon>Eucestoda</taxon>
        <taxon>Cyclophyllidea</taxon>
        <taxon>Taeniidae</taxon>
        <taxon>Taenia</taxon>
    </lineage>
</organism>
<proteinExistence type="inferred from homology"/>
<evidence type="ECO:0000313" key="3">
    <source>
        <dbReference type="EMBL" id="KAL5111882.1"/>
    </source>
</evidence>
<dbReference type="PANTHER" id="PTHR12353">
    <property type="entry name" value="DISKS LARGE-ASSOCIATED PROTEIN DAP SAP90/PSD-95-ASSOCIATED PROTEIN"/>
    <property type="match status" value="1"/>
</dbReference>
<evidence type="ECO:0000313" key="4">
    <source>
        <dbReference type="Proteomes" id="UP001651158"/>
    </source>
</evidence>
<comment type="caution">
    <text evidence="3">The sequence shown here is derived from an EMBL/GenBank/DDBJ whole genome shotgun (WGS) entry which is preliminary data.</text>
</comment>
<feature type="compositionally biased region" description="Polar residues" evidence="2">
    <location>
        <begin position="514"/>
        <end position="535"/>
    </location>
</feature>
<protein>
    <submittedName>
        <fullName evidence="3">Guanylate kinase-associated protein mar</fullName>
    </submittedName>
</protein>
<feature type="compositionally biased region" description="Low complexity" evidence="2">
    <location>
        <begin position="678"/>
        <end position="687"/>
    </location>
</feature>
<dbReference type="Pfam" id="PF03359">
    <property type="entry name" value="GKAP"/>
    <property type="match status" value="1"/>
</dbReference>
<evidence type="ECO:0000256" key="1">
    <source>
        <dbReference type="ARBA" id="ARBA00008839"/>
    </source>
</evidence>
<feature type="compositionally biased region" description="Polar residues" evidence="2">
    <location>
        <begin position="271"/>
        <end position="285"/>
    </location>
</feature>
<evidence type="ECO:0000256" key="2">
    <source>
        <dbReference type="SAM" id="MobiDB-lite"/>
    </source>
</evidence>
<keyword evidence="3" id="KW-0808">Transferase</keyword>
<reference evidence="3 4" key="1">
    <citation type="journal article" date="2022" name="Front. Cell. Infect. Microbiol.">
        <title>The Genomes of Two Strains of Taenia crassiceps the Animal Model for the Study of Human Cysticercosis.</title>
        <authorList>
            <person name="Bobes R.J."/>
            <person name="Estrada K."/>
            <person name="Rios-Valencia D.G."/>
            <person name="Calderon-Gallegos A."/>
            <person name="de la Torre P."/>
            <person name="Carrero J.C."/>
            <person name="Sanchez-Flores A."/>
            <person name="Laclette J.P."/>
        </authorList>
    </citation>
    <scope>NUCLEOTIDE SEQUENCE [LARGE SCALE GENOMIC DNA]</scope>
    <source>
        <strain evidence="3">WFUcys</strain>
    </source>
</reference>
<feature type="region of interest" description="Disordered" evidence="2">
    <location>
        <begin position="65"/>
        <end position="84"/>
    </location>
</feature>